<dbReference type="STRING" id="1033802.SSPSH_002929"/>
<proteinExistence type="predicted"/>
<dbReference type="AlphaFoldDB" id="U2EII0"/>
<evidence type="ECO:0008006" key="3">
    <source>
        <dbReference type="Google" id="ProtNLM"/>
    </source>
</evidence>
<reference evidence="1 2" key="2">
    <citation type="journal article" date="2013" name="PLoS ONE">
        <title>INDIGO - INtegrated Data Warehouse of MIcrobial GenOmes with Examples from the Red Sea Extremophiles.</title>
        <authorList>
            <person name="Alam I."/>
            <person name="Antunes A."/>
            <person name="Kamau A.A."/>
            <person name="Ba Alawi W."/>
            <person name="Kalkatawi M."/>
            <person name="Stingl U."/>
            <person name="Bajic V.B."/>
        </authorList>
    </citation>
    <scope>NUCLEOTIDE SEQUENCE [LARGE SCALE GENOMIC DNA]</scope>
    <source>
        <strain evidence="1 2">E1L3A</strain>
    </source>
</reference>
<organism evidence="1 2">
    <name type="scientific">Salinisphaera shabanensis E1L3A</name>
    <dbReference type="NCBI Taxonomy" id="1033802"/>
    <lineage>
        <taxon>Bacteria</taxon>
        <taxon>Pseudomonadati</taxon>
        <taxon>Pseudomonadota</taxon>
        <taxon>Gammaproteobacteria</taxon>
        <taxon>Salinisphaerales</taxon>
        <taxon>Salinisphaeraceae</taxon>
        <taxon>Salinisphaera</taxon>
    </lineage>
</organism>
<name>U2EII0_9GAMM</name>
<protein>
    <recommendedName>
        <fullName evidence="3">MSMEG_0570 family protein</fullName>
    </recommendedName>
</protein>
<dbReference type="EMBL" id="AFNV02000022">
    <property type="protein sequence ID" value="ERJ18152.1"/>
    <property type="molecule type" value="Genomic_DNA"/>
</dbReference>
<dbReference type="RefSeq" id="WP_006912380.1">
    <property type="nucleotide sequence ID" value="NZ_AFNV02000022.1"/>
</dbReference>
<gene>
    <name evidence="1" type="ORF">SSPSH_002929</name>
</gene>
<dbReference type="NCBIfam" id="TIGR04042">
    <property type="entry name" value="MSMEG_0570_fam"/>
    <property type="match status" value="1"/>
</dbReference>
<dbReference type="Proteomes" id="UP000006242">
    <property type="component" value="Unassembled WGS sequence"/>
</dbReference>
<dbReference type="eggNOG" id="COG2072">
    <property type="taxonomic scope" value="Bacteria"/>
</dbReference>
<evidence type="ECO:0000313" key="2">
    <source>
        <dbReference type="Proteomes" id="UP000006242"/>
    </source>
</evidence>
<keyword evidence="2" id="KW-1185">Reference proteome</keyword>
<sequence>MPETWFNVRWPDDRRMRCYSPSSTITQFFEPGTRYAVPEFVRIARTALTHAGERVRAKYGYACSASAEQLVAIERTAQAFASDATVTVEGFER</sequence>
<evidence type="ECO:0000313" key="1">
    <source>
        <dbReference type="EMBL" id="ERJ18152.1"/>
    </source>
</evidence>
<dbReference type="InterPro" id="IPR023846">
    <property type="entry name" value="CHP04042_MSMEG0570"/>
</dbReference>
<comment type="caution">
    <text evidence="1">The sequence shown here is derived from an EMBL/GenBank/DDBJ whole genome shotgun (WGS) entry which is preliminary data.</text>
</comment>
<accession>U2EII0</accession>
<reference evidence="1 2" key="1">
    <citation type="journal article" date="2011" name="J. Bacteriol.">
        <title>Genome sequence of Salinisphaera shabanensis, a gammaproteobacterium from the harsh, variable environment of the brine-seawater interface of the Shaban Deep in the Red Sea.</title>
        <authorList>
            <person name="Antunes A."/>
            <person name="Alam I."/>
            <person name="Bajic V.B."/>
            <person name="Stingl U."/>
        </authorList>
    </citation>
    <scope>NUCLEOTIDE SEQUENCE [LARGE SCALE GENOMIC DNA]</scope>
    <source>
        <strain evidence="1 2">E1L3A</strain>
    </source>
</reference>
<dbReference type="OrthoDB" id="195104at2"/>